<accession>A0A6A6U8S4</accession>
<feature type="compositionally biased region" description="Basic residues" evidence="1">
    <location>
        <begin position="15"/>
        <end position="26"/>
    </location>
</feature>
<proteinExistence type="predicted"/>
<feature type="region of interest" description="Disordered" evidence="1">
    <location>
        <begin position="1"/>
        <end position="110"/>
    </location>
</feature>
<organism evidence="2 3">
    <name type="scientific">Microthyrium microscopicum</name>
    <dbReference type="NCBI Taxonomy" id="703497"/>
    <lineage>
        <taxon>Eukaryota</taxon>
        <taxon>Fungi</taxon>
        <taxon>Dikarya</taxon>
        <taxon>Ascomycota</taxon>
        <taxon>Pezizomycotina</taxon>
        <taxon>Dothideomycetes</taxon>
        <taxon>Dothideomycetes incertae sedis</taxon>
        <taxon>Microthyriales</taxon>
        <taxon>Microthyriaceae</taxon>
        <taxon>Microthyrium</taxon>
    </lineage>
</organism>
<dbReference type="Proteomes" id="UP000799302">
    <property type="component" value="Unassembled WGS sequence"/>
</dbReference>
<reference evidence="2" key="1">
    <citation type="journal article" date="2020" name="Stud. Mycol.">
        <title>101 Dothideomycetes genomes: a test case for predicting lifestyles and emergence of pathogens.</title>
        <authorList>
            <person name="Haridas S."/>
            <person name="Albert R."/>
            <person name="Binder M."/>
            <person name="Bloem J."/>
            <person name="Labutti K."/>
            <person name="Salamov A."/>
            <person name="Andreopoulos B."/>
            <person name="Baker S."/>
            <person name="Barry K."/>
            <person name="Bills G."/>
            <person name="Bluhm B."/>
            <person name="Cannon C."/>
            <person name="Castanera R."/>
            <person name="Culley D."/>
            <person name="Daum C."/>
            <person name="Ezra D."/>
            <person name="Gonzalez J."/>
            <person name="Henrissat B."/>
            <person name="Kuo A."/>
            <person name="Liang C."/>
            <person name="Lipzen A."/>
            <person name="Lutzoni F."/>
            <person name="Magnuson J."/>
            <person name="Mondo S."/>
            <person name="Nolan M."/>
            <person name="Ohm R."/>
            <person name="Pangilinan J."/>
            <person name="Park H.-J."/>
            <person name="Ramirez L."/>
            <person name="Alfaro M."/>
            <person name="Sun H."/>
            <person name="Tritt A."/>
            <person name="Yoshinaga Y."/>
            <person name="Zwiers L.-H."/>
            <person name="Turgeon B."/>
            <person name="Goodwin S."/>
            <person name="Spatafora J."/>
            <person name="Crous P."/>
            <person name="Grigoriev I."/>
        </authorList>
    </citation>
    <scope>NUCLEOTIDE SEQUENCE</scope>
    <source>
        <strain evidence="2">CBS 115976</strain>
    </source>
</reference>
<keyword evidence="3" id="KW-1185">Reference proteome</keyword>
<dbReference type="AlphaFoldDB" id="A0A6A6U8S4"/>
<dbReference type="InterPro" id="IPR017956">
    <property type="entry name" value="AT_hook_DNA-bd_motif"/>
</dbReference>
<gene>
    <name evidence="2" type="ORF">BT63DRAFT_426695</name>
</gene>
<evidence type="ECO:0000313" key="2">
    <source>
        <dbReference type="EMBL" id="KAF2667847.1"/>
    </source>
</evidence>
<dbReference type="SMART" id="SM00384">
    <property type="entry name" value="AT_hook"/>
    <property type="match status" value="6"/>
</dbReference>
<feature type="compositionally biased region" description="Basic and acidic residues" evidence="1">
    <location>
        <begin position="68"/>
        <end position="80"/>
    </location>
</feature>
<name>A0A6A6U8S4_9PEZI</name>
<dbReference type="EMBL" id="MU004237">
    <property type="protein sequence ID" value="KAF2667847.1"/>
    <property type="molecule type" value="Genomic_DNA"/>
</dbReference>
<feature type="compositionally biased region" description="Pro residues" evidence="1">
    <location>
        <begin position="1"/>
        <end position="14"/>
    </location>
</feature>
<dbReference type="GO" id="GO:0003677">
    <property type="term" value="F:DNA binding"/>
    <property type="evidence" value="ECO:0007669"/>
    <property type="project" value="InterPro"/>
</dbReference>
<feature type="compositionally biased region" description="Polar residues" evidence="1">
    <location>
        <begin position="146"/>
        <end position="158"/>
    </location>
</feature>
<dbReference type="PRINTS" id="PR00929">
    <property type="entry name" value="ATHOOK"/>
</dbReference>
<sequence>MAPLPPPKRGPGRPPKVKKHFGRPRKNPVLAAAVPSTPDSDAAVLPRGRGRPRKTPLLSSTPIPATPTERRAPGRPRKVEIASTLTPPAVVVPTSQRRGPGRPRKTEVEATPEPLAVVVPVVVVDGPVVDETVVRRGPGRPRKTPQLRSASPSDQLQYSPSESPTEEEIILQDRLVSALGVELSDARKSRPIANGQPRLHMNTGLSRINMPEVDLLLPEAPYVSDIWENDAMAKALMRTCPRELVSQECNLKECPYQVHLCKDFSGLESDCDIVMEDSTNITHQKSIEEVQEEGLSVRSDLPVIHALPTCPAVANLALNLTMHEMHLLRDDEVVCDLSNDEEHDRKYGHDHMGIRAMRWAGLYHRNMSVWAENGFQK</sequence>
<feature type="region of interest" description="Disordered" evidence="1">
    <location>
        <begin position="133"/>
        <end position="166"/>
    </location>
</feature>
<evidence type="ECO:0000313" key="3">
    <source>
        <dbReference type="Proteomes" id="UP000799302"/>
    </source>
</evidence>
<protein>
    <submittedName>
        <fullName evidence="2">Uncharacterized protein</fullName>
    </submittedName>
</protein>
<evidence type="ECO:0000256" key="1">
    <source>
        <dbReference type="SAM" id="MobiDB-lite"/>
    </source>
</evidence>